<dbReference type="InterPro" id="IPR038721">
    <property type="entry name" value="IS701-like_DDE_dom"/>
</dbReference>
<gene>
    <name evidence="2" type="ORF">AB0887_18670</name>
</gene>
<evidence type="ECO:0000313" key="3">
    <source>
        <dbReference type="Proteomes" id="UP001553843"/>
    </source>
</evidence>
<name>A0ABV3LWX4_9ACTN</name>
<evidence type="ECO:0000259" key="1">
    <source>
        <dbReference type="Pfam" id="PF13546"/>
    </source>
</evidence>
<reference evidence="2 3" key="1">
    <citation type="submission" date="2024-06" db="EMBL/GenBank/DDBJ databases">
        <title>The Natural Products Discovery Center: Release of the First 8490 Sequenced Strains for Exploring Actinobacteria Biosynthetic Diversity.</title>
        <authorList>
            <person name="Kalkreuter E."/>
            <person name="Kautsar S.A."/>
            <person name="Yang D."/>
            <person name="Bader C.D."/>
            <person name="Teijaro C.N."/>
            <person name="Fluegel L."/>
            <person name="Davis C.M."/>
            <person name="Simpson J.R."/>
            <person name="Lauterbach L."/>
            <person name="Steele A.D."/>
            <person name="Gui C."/>
            <person name="Meng S."/>
            <person name="Li G."/>
            <person name="Viehrig K."/>
            <person name="Ye F."/>
            <person name="Su P."/>
            <person name="Kiefer A.F."/>
            <person name="Nichols A."/>
            <person name="Cepeda A.J."/>
            <person name="Yan W."/>
            <person name="Fan B."/>
            <person name="Jiang Y."/>
            <person name="Adhikari A."/>
            <person name="Zheng C.-J."/>
            <person name="Schuster L."/>
            <person name="Cowan T.M."/>
            <person name="Smanski M.J."/>
            <person name="Chevrette M.G."/>
            <person name="De Carvalho L.P.S."/>
            <person name="Shen B."/>
        </authorList>
    </citation>
    <scope>NUCLEOTIDE SEQUENCE [LARGE SCALE GENOMIC DNA]</scope>
    <source>
        <strain evidence="2 3">NPDC047833</strain>
    </source>
</reference>
<keyword evidence="3" id="KW-1185">Reference proteome</keyword>
<accession>A0ABV3LWX4</accession>
<protein>
    <submittedName>
        <fullName evidence="2">Transposase</fullName>
    </submittedName>
</protein>
<dbReference type="Proteomes" id="UP001553843">
    <property type="component" value="Unassembled WGS sequence"/>
</dbReference>
<comment type="caution">
    <text evidence="2">The sequence shown here is derived from an EMBL/GenBank/DDBJ whole genome shotgun (WGS) entry which is preliminary data.</text>
</comment>
<sequence length="57" mass="6214">MPLSMRRSPAVRHTGTAGKVTDCQTGLSLHLASDGSSAAVNWRLFLPGSWDHPARRR</sequence>
<dbReference type="EMBL" id="JBEYRS010000007">
    <property type="protein sequence ID" value="MEW2363954.1"/>
    <property type="molecule type" value="Genomic_DNA"/>
</dbReference>
<evidence type="ECO:0000313" key="2">
    <source>
        <dbReference type="EMBL" id="MEW2363954.1"/>
    </source>
</evidence>
<dbReference type="Pfam" id="PF13546">
    <property type="entry name" value="DDE_5"/>
    <property type="match status" value="1"/>
</dbReference>
<organism evidence="2 3">
    <name type="scientific">Streptomyces huasconensis</name>
    <dbReference type="NCBI Taxonomy" id="1854574"/>
    <lineage>
        <taxon>Bacteria</taxon>
        <taxon>Bacillati</taxon>
        <taxon>Actinomycetota</taxon>
        <taxon>Actinomycetes</taxon>
        <taxon>Kitasatosporales</taxon>
        <taxon>Streptomycetaceae</taxon>
        <taxon>Streptomyces</taxon>
    </lineage>
</organism>
<feature type="domain" description="Transposase IS701-like DDE" evidence="1">
    <location>
        <begin position="7"/>
        <end position="56"/>
    </location>
</feature>
<proteinExistence type="predicted"/>